<comment type="caution">
    <text evidence="1">The sequence shown here is derived from an EMBL/GenBank/DDBJ whole genome shotgun (WGS) entry which is preliminary data.</text>
</comment>
<reference evidence="1" key="1">
    <citation type="journal article" date="2015" name="Nature">
        <title>Complex archaea that bridge the gap between prokaryotes and eukaryotes.</title>
        <authorList>
            <person name="Spang A."/>
            <person name="Saw J.H."/>
            <person name="Jorgensen S.L."/>
            <person name="Zaremba-Niedzwiedzka K."/>
            <person name="Martijn J."/>
            <person name="Lind A.E."/>
            <person name="van Eijk R."/>
            <person name="Schleper C."/>
            <person name="Guy L."/>
            <person name="Ettema T.J."/>
        </authorList>
    </citation>
    <scope>NUCLEOTIDE SEQUENCE</scope>
</reference>
<name>A0A0F9UGH3_9ZZZZ</name>
<dbReference type="EMBL" id="LAZR01000699">
    <property type="protein sequence ID" value="KKN60326.1"/>
    <property type="molecule type" value="Genomic_DNA"/>
</dbReference>
<sequence>MTTSPLPDLLKIISDELNALAEMTEAMHDLICTDHPRQDAPYVRAVQSIDRTQQTLENLATFLAVAGDHAPAEYEVALQSALETVRLGDLKHRLAISRQAVNGAARPIDPGGDLELFG</sequence>
<dbReference type="AlphaFoldDB" id="A0A0F9UGH3"/>
<gene>
    <name evidence="1" type="ORF">LCGC14_0532980</name>
</gene>
<protein>
    <submittedName>
        <fullName evidence="1">Uncharacterized protein</fullName>
    </submittedName>
</protein>
<proteinExistence type="predicted"/>
<organism evidence="1">
    <name type="scientific">marine sediment metagenome</name>
    <dbReference type="NCBI Taxonomy" id="412755"/>
    <lineage>
        <taxon>unclassified sequences</taxon>
        <taxon>metagenomes</taxon>
        <taxon>ecological metagenomes</taxon>
    </lineage>
</organism>
<evidence type="ECO:0000313" key="1">
    <source>
        <dbReference type="EMBL" id="KKN60326.1"/>
    </source>
</evidence>
<accession>A0A0F9UGH3</accession>